<sequence>MAIVMSTLYLSDGTSSCSDSLSGTSSVSKVNLNFVHGLLNRGIILAATVCGVLVFGCRRVLAVEGVLNGGYGVIDQSMLLHRSTWPKVLPVLRMFNEHGLVLALLLSLSAFFSMAETSITTI</sequence>
<evidence type="ECO:0000313" key="1">
    <source>
        <dbReference type="EMBL" id="KAK7276927.1"/>
    </source>
</evidence>
<evidence type="ECO:0000313" key="2">
    <source>
        <dbReference type="Proteomes" id="UP001372338"/>
    </source>
</evidence>
<name>A0AAN9FI97_CROPI</name>
<dbReference type="EMBL" id="JAYWIO010000003">
    <property type="protein sequence ID" value="KAK7276927.1"/>
    <property type="molecule type" value="Genomic_DNA"/>
</dbReference>
<keyword evidence="2" id="KW-1185">Reference proteome</keyword>
<organism evidence="1 2">
    <name type="scientific">Crotalaria pallida</name>
    <name type="common">Smooth rattlebox</name>
    <name type="synonym">Crotalaria striata</name>
    <dbReference type="NCBI Taxonomy" id="3830"/>
    <lineage>
        <taxon>Eukaryota</taxon>
        <taxon>Viridiplantae</taxon>
        <taxon>Streptophyta</taxon>
        <taxon>Embryophyta</taxon>
        <taxon>Tracheophyta</taxon>
        <taxon>Spermatophyta</taxon>
        <taxon>Magnoliopsida</taxon>
        <taxon>eudicotyledons</taxon>
        <taxon>Gunneridae</taxon>
        <taxon>Pentapetalae</taxon>
        <taxon>rosids</taxon>
        <taxon>fabids</taxon>
        <taxon>Fabales</taxon>
        <taxon>Fabaceae</taxon>
        <taxon>Papilionoideae</taxon>
        <taxon>50 kb inversion clade</taxon>
        <taxon>genistoids sensu lato</taxon>
        <taxon>core genistoids</taxon>
        <taxon>Crotalarieae</taxon>
        <taxon>Crotalaria</taxon>
    </lineage>
</organism>
<proteinExistence type="predicted"/>
<accession>A0AAN9FI97</accession>
<dbReference type="Proteomes" id="UP001372338">
    <property type="component" value="Unassembled WGS sequence"/>
</dbReference>
<comment type="caution">
    <text evidence="1">The sequence shown here is derived from an EMBL/GenBank/DDBJ whole genome shotgun (WGS) entry which is preliminary data.</text>
</comment>
<gene>
    <name evidence="1" type="ORF">RIF29_18076</name>
</gene>
<reference evidence="1 2" key="1">
    <citation type="submission" date="2024-01" db="EMBL/GenBank/DDBJ databases">
        <title>The genomes of 5 underutilized Papilionoideae crops provide insights into root nodulation and disease resistanc.</title>
        <authorList>
            <person name="Yuan L."/>
        </authorList>
    </citation>
    <scope>NUCLEOTIDE SEQUENCE [LARGE SCALE GENOMIC DNA]</scope>
    <source>
        <strain evidence="1">ZHUSHIDOU_FW_LH</strain>
        <tissue evidence="1">Leaf</tissue>
    </source>
</reference>
<dbReference type="AlphaFoldDB" id="A0AAN9FI97"/>
<protein>
    <submittedName>
        <fullName evidence="1">Uncharacterized protein</fullName>
    </submittedName>
</protein>